<dbReference type="EMBL" id="VYXE01005374">
    <property type="protein sequence ID" value="NWT24670.1"/>
    <property type="molecule type" value="Genomic_DNA"/>
</dbReference>
<evidence type="ECO:0000256" key="2">
    <source>
        <dbReference type="ARBA" id="ARBA00004300"/>
    </source>
</evidence>
<dbReference type="GO" id="GO:0035869">
    <property type="term" value="C:ciliary transition zone"/>
    <property type="evidence" value="ECO:0007669"/>
    <property type="project" value="TreeGrafter"/>
</dbReference>
<reference evidence="10 11" key="1">
    <citation type="submission" date="2019-09" db="EMBL/GenBank/DDBJ databases">
        <title>Bird 10,000 Genomes (B10K) Project - Family phase.</title>
        <authorList>
            <person name="Zhang G."/>
        </authorList>
    </citation>
    <scope>NUCLEOTIDE SEQUENCE [LARGE SCALE GENOMIC DNA]</scope>
    <source>
        <strain evidence="10">B10K-DU-001-69</strain>
        <tissue evidence="10">Muscle</tissue>
    </source>
</reference>
<dbReference type="GO" id="GO:0034451">
    <property type="term" value="C:centriolar satellite"/>
    <property type="evidence" value="ECO:0007669"/>
    <property type="project" value="TreeGrafter"/>
</dbReference>
<sequence>MAAVLDWKKLMKVDPDTLPRQEELADRLLDIMIKVDGKDLKTETPEKMIHLFKITQSLLKMKAQEVELALEEVEKAGEEQAKCENNFKTKLVKLQNELEMAQKSAAGRDTRFLRDEIHQLEKQLEQKERLLTDTEKELEKEKKVNEQLALRIEDAENENIRFRRENEQLRQDVVDYQRQIDSQKEAVPLRRGGVSDYTSQLSKRSSELVQYLDEIQNLTEANEKLEIQNQEMRKNLEESVQEMEKMTDEYSKMKLIVQQSDIIMDELRKEKDRYKFQVQDLADQLKAKNEEDDPLMAAVNAKVEEWKKILASKDDELLEYQQMLLNLEEKMKMLQLDVDRNSILSLQQGVQERDAQIRLLTEQVEQYTKEMEKNAFVIEKLKDDLQKDKGHSSLAQQNQIGDMQEKFKMLEERTVEAEKSAELAEAHAREKDKELVETLKRMRDYELGIYGLEEAVAEIKDLRKQVKIREHEIESLIKEVNKLELKINDLLDENEELRERLGLEPKTMIDLNEFRNSKALKQQQYRAENQILLQEIERLEEERIELKKHIRKLAQEKGRRVATIGLDADNMPMTDSFTEEKGKNMRKLDFLNRHDIAEVEAKNEYLTTELRERERDLEKNRTVMAKFQSKLKQLSEENKQLEQGMKEILQAIKEMQKDSSMKGGETALIIPSLDRLVHAMESKNSEGIFDASVHLKAQVDQLTGRNEELRQELKETQKEATSLSNQLASANEKIEQMKNEIYLLHQSEGANVVFQTVNLPEGMAPSSVNTINSLNEYLIHLTQELENKENLLKQLEDAVEDYKRKFAVIRHQQGLLYKEYQSQKESWQKESENIKKEMKKLEEQKEEDATKIKAYSNLLDALQMDPDETKKVLAENNRKITVLRVNEKSLTRQCTTLLEMERHLRKENDKLKGEITHMETAVTGKIGNLQRFKEMACFKIAALQKVLDSSVPLSELEVANKQYNALTAKYREMLQKDNLLVQRTTNMEHMERENESLKAQITSLNKELEITKEKLHTVEQAWEQMTKLGKYERDDNAMDKATKAITNSEILSISKKITMLEMKELNERQRAEHSQRMYEHLRSTVKQIEERNFELETKFAELTKINLEAQKVEQELRDELSKSVSKAVSDADRRQIMDLEKREMELKIEVSKLRELSDVAQTQVEALEARQQYRDKEVEYLRRQILDYQAQSDEKAIIAKLHQDIVALQGSESVAVDQLEKFKLKLQKMEIHNLRLEQKLDERDQALYFARLEGRNRAKHLQQTIQSLRRQFSGALPLAQQEKFSKTMIQLQNDKLKILEEVQYAQQERRNAENTALELELKLKSLEELVSALKDNRGAQKVCDF</sequence>
<keyword evidence="4" id="KW-0970">Cilium biogenesis/degradation</keyword>
<evidence type="ECO:0000256" key="7">
    <source>
        <dbReference type="ARBA" id="ARBA00023273"/>
    </source>
</evidence>
<feature type="non-terminal residue" evidence="10">
    <location>
        <position position="1345"/>
    </location>
</feature>
<accession>A0A7K5M1V0</accession>
<protein>
    <submittedName>
        <fullName evidence="10">CE290 protein</fullName>
    </submittedName>
</protein>
<dbReference type="InterPro" id="IPR026201">
    <property type="entry name" value="Cep290"/>
</dbReference>
<dbReference type="GO" id="GO:1905349">
    <property type="term" value="P:ciliary transition zone assembly"/>
    <property type="evidence" value="ECO:0007669"/>
    <property type="project" value="TreeGrafter"/>
</dbReference>
<dbReference type="Pfam" id="PF16574">
    <property type="entry name" value="CEP209_CC5"/>
    <property type="match status" value="1"/>
</dbReference>
<feature type="coiled-coil region" evidence="8">
    <location>
        <begin position="59"/>
        <end position="370"/>
    </location>
</feature>
<gene>
    <name evidence="10" type="primary">Cep290</name>
    <name evidence="10" type="ORF">CARCAR_R11540</name>
</gene>
<feature type="non-terminal residue" evidence="10">
    <location>
        <position position="1"/>
    </location>
</feature>
<evidence type="ECO:0000256" key="3">
    <source>
        <dbReference type="ARBA" id="ARBA00022490"/>
    </source>
</evidence>
<evidence type="ECO:0000256" key="6">
    <source>
        <dbReference type="ARBA" id="ARBA00023212"/>
    </source>
</evidence>
<keyword evidence="7" id="KW-0966">Cell projection</keyword>
<name>A0A7K5M1V0_CARCD</name>
<organism evidence="10 11">
    <name type="scientific">Cardinalis cardinalis</name>
    <name type="common">Northern cardinal</name>
    <dbReference type="NCBI Taxonomy" id="98964"/>
    <lineage>
        <taxon>Eukaryota</taxon>
        <taxon>Metazoa</taxon>
        <taxon>Chordata</taxon>
        <taxon>Craniata</taxon>
        <taxon>Vertebrata</taxon>
        <taxon>Euteleostomi</taxon>
        <taxon>Archelosauria</taxon>
        <taxon>Archosauria</taxon>
        <taxon>Dinosauria</taxon>
        <taxon>Saurischia</taxon>
        <taxon>Theropoda</taxon>
        <taxon>Coelurosauria</taxon>
        <taxon>Aves</taxon>
        <taxon>Neognathae</taxon>
        <taxon>Neoaves</taxon>
        <taxon>Telluraves</taxon>
        <taxon>Australaves</taxon>
        <taxon>Passeriformes</taxon>
        <taxon>Cardinalidae</taxon>
        <taxon>Cardinalis</taxon>
    </lineage>
</organism>
<evidence type="ECO:0000313" key="10">
    <source>
        <dbReference type="EMBL" id="NWT24670.1"/>
    </source>
</evidence>
<dbReference type="InterPro" id="IPR032321">
    <property type="entry name" value="Cep209_CC5"/>
</dbReference>
<dbReference type="GO" id="GO:0043010">
    <property type="term" value="P:camera-type eye development"/>
    <property type="evidence" value="ECO:0007669"/>
    <property type="project" value="TreeGrafter"/>
</dbReference>
<keyword evidence="11" id="KW-1185">Reference proteome</keyword>
<dbReference type="GO" id="GO:1905515">
    <property type="term" value="P:non-motile cilium assembly"/>
    <property type="evidence" value="ECO:0007669"/>
    <property type="project" value="TreeGrafter"/>
</dbReference>
<evidence type="ECO:0000256" key="8">
    <source>
        <dbReference type="SAM" id="Coils"/>
    </source>
</evidence>
<comment type="caution">
    <text evidence="10">The sequence shown here is derived from an EMBL/GenBank/DDBJ whole genome shotgun (WGS) entry which is preliminary data.</text>
</comment>
<comment type="subcellular location">
    <subcellularLocation>
        <location evidence="1">Cytoplasm</location>
        <location evidence="1">Cytoskeleton</location>
        <location evidence="1">Cilium basal body</location>
    </subcellularLocation>
    <subcellularLocation>
        <location evidence="2">Cytoplasm</location>
        <location evidence="2">Cytoskeleton</location>
        <location evidence="2">Microtubule organizing center</location>
        <location evidence="2">Centrosome</location>
    </subcellularLocation>
</comment>
<evidence type="ECO:0000256" key="1">
    <source>
        <dbReference type="ARBA" id="ARBA00004120"/>
    </source>
</evidence>
<keyword evidence="3" id="KW-0963">Cytoplasm</keyword>
<dbReference type="GO" id="GO:0001822">
    <property type="term" value="P:kidney development"/>
    <property type="evidence" value="ECO:0007669"/>
    <property type="project" value="TreeGrafter"/>
</dbReference>
<dbReference type="Proteomes" id="UP000583740">
    <property type="component" value="Unassembled WGS sequence"/>
</dbReference>
<feature type="domain" description="Centrosomal protein of 290kDa coiled-coil region" evidence="9">
    <location>
        <begin position="1287"/>
        <end position="1344"/>
    </location>
</feature>
<keyword evidence="5 8" id="KW-0175">Coiled coil</keyword>
<evidence type="ECO:0000259" key="9">
    <source>
        <dbReference type="Pfam" id="PF16574"/>
    </source>
</evidence>
<feature type="coiled-coil region" evidence="8">
    <location>
        <begin position="1219"/>
        <end position="1271"/>
    </location>
</feature>
<feature type="coiled-coil region" evidence="8">
    <location>
        <begin position="692"/>
        <end position="747"/>
    </location>
</feature>
<keyword evidence="6" id="KW-0206">Cytoskeleton</keyword>
<feature type="coiled-coil region" evidence="8">
    <location>
        <begin position="1071"/>
        <end position="1179"/>
    </location>
</feature>
<feature type="coiled-coil region" evidence="8">
    <location>
        <begin position="452"/>
        <end position="559"/>
    </location>
</feature>
<feature type="coiled-coil region" evidence="8">
    <location>
        <begin position="771"/>
        <end position="858"/>
    </location>
</feature>
<dbReference type="GO" id="GO:0097711">
    <property type="term" value="P:ciliary basal body-plasma membrane docking"/>
    <property type="evidence" value="ECO:0007669"/>
    <property type="project" value="TreeGrafter"/>
</dbReference>
<evidence type="ECO:0000256" key="5">
    <source>
        <dbReference type="ARBA" id="ARBA00023054"/>
    </source>
</evidence>
<evidence type="ECO:0000313" key="11">
    <source>
        <dbReference type="Proteomes" id="UP000583740"/>
    </source>
</evidence>
<feature type="coiled-coil region" evidence="8">
    <location>
        <begin position="956"/>
        <end position="1021"/>
    </location>
</feature>
<dbReference type="PANTHER" id="PTHR18879:SF20">
    <property type="entry name" value="CENTROSOMAL PROTEIN OF 290 KDA"/>
    <property type="match status" value="1"/>
</dbReference>
<dbReference type="Gene3D" id="1.10.287.1490">
    <property type="match status" value="1"/>
</dbReference>
<feature type="coiled-coil region" evidence="8">
    <location>
        <begin position="1302"/>
        <end position="1336"/>
    </location>
</feature>
<evidence type="ECO:0000256" key="4">
    <source>
        <dbReference type="ARBA" id="ARBA00022794"/>
    </source>
</evidence>
<dbReference type="PANTHER" id="PTHR18879">
    <property type="entry name" value="CENTROSOMAL PROTEIN OF 290 KDA"/>
    <property type="match status" value="1"/>
</dbReference>
<feature type="coiled-coil region" evidence="8">
    <location>
        <begin position="596"/>
        <end position="658"/>
    </location>
</feature>
<proteinExistence type="predicted"/>